<name>A0A5R9QNP1_9PSED</name>
<keyword evidence="4" id="KW-1185">Reference proteome</keyword>
<evidence type="ECO:0000313" key="3">
    <source>
        <dbReference type="EMBL" id="TLX70987.1"/>
    </source>
</evidence>
<gene>
    <name evidence="3" type="ORF">FAS41_26230</name>
</gene>
<dbReference type="RefSeq" id="WP_138526279.1">
    <property type="nucleotide sequence ID" value="NZ_JAOCBK010000011.1"/>
</dbReference>
<feature type="region of interest" description="Disordered" evidence="1">
    <location>
        <begin position="1"/>
        <end position="24"/>
    </location>
</feature>
<dbReference type="InterPro" id="IPR040654">
    <property type="entry name" value="QslA"/>
</dbReference>
<evidence type="ECO:0000259" key="2">
    <source>
        <dbReference type="Pfam" id="PF18226"/>
    </source>
</evidence>
<dbReference type="EMBL" id="SWDV01000044">
    <property type="protein sequence ID" value="TLX70987.1"/>
    <property type="molecule type" value="Genomic_DNA"/>
</dbReference>
<dbReference type="Pfam" id="PF18226">
    <property type="entry name" value="QslA"/>
    <property type="match status" value="1"/>
</dbReference>
<proteinExistence type="predicted"/>
<protein>
    <recommendedName>
        <fullName evidence="2">LasR-specific antiactivator QslA domain-containing protein</fullName>
    </recommendedName>
</protein>
<accession>A0A5R9QNP1</accession>
<reference evidence="3 4" key="1">
    <citation type="submission" date="2019-04" db="EMBL/GenBank/DDBJ databases">
        <authorList>
            <person name="Li M."/>
        </authorList>
    </citation>
    <scope>NUCLEOTIDE SEQUENCE [LARGE SCALE GENOMIC DNA]</scope>
    <source>
        <strain evidence="3 4">LAM1902</strain>
    </source>
</reference>
<dbReference type="Proteomes" id="UP000306635">
    <property type="component" value="Unassembled WGS sequence"/>
</dbReference>
<evidence type="ECO:0000313" key="4">
    <source>
        <dbReference type="Proteomes" id="UP000306635"/>
    </source>
</evidence>
<organism evidence="3 4">
    <name type="scientific">Pseudomonas nicosulfuronedens</name>
    <dbReference type="NCBI Taxonomy" id="2571105"/>
    <lineage>
        <taxon>Bacteria</taxon>
        <taxon>Pseudomonadati</taxon>
        <taxon>Pseudomonadota</taxon>
        <taxon>Gammaproteobacteria</taxon>
        <taxon>Pseudomonadales</taxon>
        <taxon>Pseudomonadaceae</taxon>
        <taxon>Pseudomonas</taxon>
    </lineage>
</organism>
<comment type="caution">
    <text evidence="3">The sequence shown here is derived from an EMBL/GenBank/DDBJ whole genome shotgun (WGS) entry which is preliminary data.</text>
</comment>
<feature type="domain" description="LasR-specific antiactivator QslA" evidence="2">
    <location>
        <begin position="33"/>
        <end position="91"/>
    </location>
</feature>
<evidence type="ECO:0000256" key="1">
    <source>
        <dbReference type="SAM" id="MobiDB-lite"/>
    </source>
</evidence>
<sequence>MSSDNNTLDPESAQFHTLPGRDHPLRFETPPGWPEESHLVMSYGALVAREWLFAPGGETLWSNFAKGRTLQRSMLDRMAYEIGFLTQLERRFERLPQ</sequence>
<dbReference type="AlphaFoldDB" id="A0A5R9QNP1"/>